<feature type="domain" description="DNA2/NAM7 helicase helicase" evidence="6">
    <location>
        <begin position="611"/>
        <end position="861"/>
    </location>
</feature>
<evidence type="ECO:0000259" key="6">
    <source>
        <dbReference type="Pfam" id="PF13086"/>
    </source>
</evidence>
<feature type="domain" description="DNA2/NAM7 helicase-like C-terminal" evidence="7">
    <location>
        <begin position="875"/>
        <end position="1074"/>
    </location>
</feature>
<evidence type="ECO:0000256" key="1">
    <source>
        <dbReference type="ARBA" id="ARBA00007913"/>
    </source>
</evidence>
<dbReference type="Gene3D" id="3.40.50.300">
    <property type="entry name" value="P-loop containing nucleotide triphosphate hydrolases"/>
    <property type="match status" value="2"/>
</dbReference>
<evidence type="ECO:0000313" key="8">
    <source>
        <dbReference type="EMBL" id="KAK7538286.1"/>
    </source>
</evidence>
<dbReference type="SUPFAM" id="SSF52540">
    <property type="entry name" value="P-loop containing nucleoside triphosphate hydrolases"/>
    <property type="match status" value="1"/>
</dbReference>
<sequence length="1130" mass="126076">MSSAHLSTLPNTPKTPSPAIFLSPSSSVIGVSVVLNHSSPASYAGQTIASRQLPPTASTRNSILPQVAVPTSTSAITACSPPNPTLPFNSHHHARIGPNSRSGQHSNLLRPDSCKGWFPPPYSCNALELKFVRPNNSDPVRAAMTGRAFNFPCILAIKPMGDTEPTVVGAEAYVNDLKIRDGIPHIDSSLLFEEHRGYDSVVDCNLRCYDLRNNNVCVKHTSDILVRLNRTTVVDENGKPSRMTAEMLTDDTMDKAMSLFGLERGDLARCIGVAAKMSRPLHILKVSYAKYPPSIGLETRWISHGSHQATIEKVRQCFAQNGTIYALGWRLFEPTKELEEFNRLFEKLRQVEPLHQFYRSSAINFTCSDLKAKEERKSLRLPAQIVFSEWLQYATIMRIAATEEEEGDAARFDTNQSKIRLVLIADSASGCLFGVLEHDPQKYRLGRGEMLKIYFGRPTSETVSDNEDASDDMERPSANATVVEKNFSTLPKTVTLRIRQDVNDWTNQWNANVLSAAITVGSTASESTICDAIRQAPQLGVDYRNHDEGKAIHIQRSLRALQIITEEPGCQWVKGVLLGHMIPKQKSIDMYADVERDEQASEALWLAMSRLNPGQAAALELTRALPNGVGIVEGPPGTGKTFLIANMVQPLVFSDRRSMTKGPPVLLLSTSNLSVDDIAVRVKSLCDQTSRQLASTRNLTVVRLHSMETERLLFLNNLPTYHNAEIVDERLRLEEYSLANLMFQMSGFMDSLYAKKGQSRFSSLRNLCQCFRRKEMADQELKAQLDLLVEELRTAALMKADVVVASLGVAGDRQLFNFIKPSAIIVDEASRATDPDLWPIFARYPKGTKLLVGDSKQLQPATSFQNSFRDQRLLSAMTRLRKIGYPAKMLVEQRRSVSSIAKIYSDTFYEGGLVTPASVNKRLNEQALPFRRAMQKEYSLGADDRSAFFFHVKYGDDQRESASKSHFNVVNVKIVMDCIRRLVHEGISASRIALLVPYTAQRDLYDIARSELAKATPSISDLQLETFDSVQGREFDFVIVDFVRTSKIGFLKENNRVNVAISRAQYGLIIVLNRDSLKNKDEYAFDRSSFPQVYRHLKQVFSFSKAQVNKLAAISGLDEAASAKAGRGRR</sequence>
<proteinExistence type="inferred from homology"/>
<comment type="similarity">
    <text evidence="1">Belongs to the DNA2/NAM7 helicase family.</text>
</comment>
<comment type="caution">
    <text evidence="8">The sequence shown here is derived from an EMBL/GenBank/DDBJ whole genome shotgun (WGS) entry which is preliminary data.</text>
</comment>
<dbReference type="Pfam" id="PF13087">
    <property type="entry name" value="AAA_12"/>
    <property type="match status" value="1"/>
</dbReference>
<reference evidence="8 9" key="1">
    <citation type="submission" date="2024-04" db="EMBL/GenBank/DDBJ databases">
        <title>Phyllosticta paracitricarpa is synonymous to the EU quarantine fungus P. citricarpa based on phylogenomic analyses.</title>
        <authorList>
            <consortium name="Lawrence Berkeley National Laboratory"/>
            <person name="Van ingen-buijs V.A."/>
            <person name="Van westerhoven A.C."/>
            <person name="Haridas S."/>
            <person name="Skiadas P."/>
            <person name="Martin F."/>
            <person name="Groenewald J.Z."/>
            <person name="Crous P.W."/>
            <person name="Seidl M.F."/>
        </authorList>
    </citation>
    <scope>NUCLEOTIDE SEQUENCE [LARGE SCALE GENOMIC DNA]</scope>
    <source>
        <strain evidence="8 9">CPC 17464</strain>
    </source>
</reference>
<keyword evidence="2" id="KW-0547">Nucleotide-binding</keyword>
<keyword evidence="3 8" id="KW-0378">Hydrolase</keyword>
<protein>
    <submittedName>
        <fullName evidence="8">P-loop containing nucleoside triphosphate hydrolase protein</fullName>
    </submittedName>
</protein>
<keyword evidence="4" id="KW-0347">Helicase</keyword>
<accession>A0ABR1LSZ1</accession>
<dbReference type="Proteomes" id="UP001360953">
    <property type="component" value="Unassembled WGS sequence"/>
</dbReference>
<keyword evidence="5" id="KW-0067">ATP-binding</keyword>
<dbReference type="InterPro" id="IPR047187">
    <property type="entry name" value="SF1_C_Upf1"/>
</dbReference>
<organism evidence="8 9">
    <name type="scientific">Phyllosticta citribraziliensis</name>
    <dbReference type="NCBI Taxonomy" id="989973"/>
    <lineage>
        <taxon>Eukaryota</taxon>
        <taxon>Fungi</taxon>
        <taxon>Dikarya</taxon>
        <taxon>Ascomycota</taxon>
        <taxon>Pezizomycotina</taxon>
        <taxon>Dothideomycetes</taxon>
        <taxon>Dothideomycetes incertae sedis</taxon>
        <taxon>Botryosphaeriales</taxon>
        <taxon>Phyllostictaceae</taxon>
        <taxon>Phyllosticta</taxon>
    </lineage>
</organism>
<evidence type="ECO:0000256" key="3">
    <source>
        <dbReference type="ARBA" id="ARBA00022801"/>
    </source>
</evidence>
<dbReference type="InterPro" id="IPR050534">
    <property type="entry name" value="Coronavir_polyprotein_1ab"/>
</dbReference>
<dbReference type="GeneID" id="92031020"/>
<dbReference type="RefSeq" id="XP_066655973.1">
    <property type="nucleotide sequence ID" value="XM_066798114.1"/>
</dbReference>
<evidence type="ECO:0000313" key="9">
    <source>
        <dbReference type="Proteomes" id="UP001360953"/>
    </source>
</evidence>
<evidence type="ECO:0000259" key="7">
    <source>
        <dbReference type="Pfam" id="PF13087"/>
    </source>
</evidence>
<name>A0ABR1LSZ1_9PEZI</name>
<gene>
    <name evidence="8" type="ORF">J3D65DRAFT_602313</name>
</gene>
<evidence type="ECO:0000256" key="4">
    <source>
        <dbReference type="ARBA" id="ARBA00022806"/>
    </source>
</evidence>
<evidence type="ECO:0000256" key="2">
    <source>
        <dbReference type="ARBA" id="ARBA00022741"/>
    </source>
</evidence>
<dbReference type="InterPro" id="IPR041677">
    <property type="entry name" value="DNA2/NAM7_AAA_11"/>
</dbReference>
<dbReference type="InterPro" id="IPR041679">
    <property type="entry name" value="DNA2/NAM7-like_C"/>
</dbReference>
<dbReference type="PANTHER" id="PTHR43788:SF16">
    <property type="entry name" value="HELICASE WITH ZINC FINGER 2"/>
    <property type="match status" value="1"/>
</dbReference>
<dbReference type="InterPro" id="IPR027417">
    <property type="entry name" value="P-loop_NTPase"/>
</dbReference>
<dbReference type="CDD" id="cd18808">
    <property type="entry name" value="SF1_C_Upf1"/>
    <property type="match status" value="1"/>
</dbReference>
<dbReference type="EMBL" id="JBBPEH010000005">
    <property type="protein sequence ID" value="KAK7538286.1"/>
    <property type="molecule type" value="Genomic_DNA"/>
</dbReference>
<dbReference type="GO" id="GO:0016787">
    <property type="term" value="F:hydrolase activity"/>
    <property type="evidence" value="ECO:0007669"/>
    <property type="project" value="UniProtKB-KW"/>
</dbReference>
<keyword evidence="9" id="KW-1185">Reference proteome</keyword>
<evidence type="ECO:0000256" key="5">
    <source>
        <dbReference type="ARBA" id="ARBA00022840"/>
    </source>
</evidence>
<dbReference type="PANTHER" id="PTHR43788">
    <property type="entry name" value="DNA2/NAM7 HELICASE FAMILY MEMBER"/>
    <property type="match status" value="1"/>
</dbReference>
<dbReference type="Pfam" id="PF13086">
    <property type="entry name" value="AAA_11"/>
    <property type="match status" value="1"/>
</dbReference>